<feature type="region of interest" description="Disordered" evidence="1">
    <location>
        <begin position="180"/>
        <end position="199"/>
    </location>
</feature>
<keyword evidence="3" id="KW-1185">Reference proteome</keyword>
<reference evidence="2" key="1">
    <citation type="submission" date="2021-01" db="EMBL/GenBank/DDBJ databases">
        <authorList>
            <consortium name="Genoscope - CEA"/>
            <person name="William W."/>
        </authorList>
    </citation>
    <scope>NUCLEOTIDE SEQUENCE</scope>
</reference>
<accession>A0A8S1RLH8</accession>
<evidence type="ECO:0000313" key="3">
    <source>
        <dbReference type="Proteomes" id="UP000692954"/>
    </source>
</evidence>
<sequence>MMHVQLSQIQRLLLQPQLSFKLASSMVSPEAFECYKIYQNLIKRKQLQLKDAIKFEYVQLCEGNQQNILSEDDSNIGEVNDKPGLKARIQQTNEQDAKYDMLNINQLIPLQNHQLCIYLKQNERSLKQRLINDYENSLSQHELICYTKCVIQKTLIKGNTLLNHIQQAALTGNVLLKYTQKPQQQQPKDNEDQKIEQSNVAKRVKAALSKYV</sequence>
<name>A0A8S1RLH8_9CILI</name>
<gene>
    <name evidence="2" type="ORF">PSON_ATCC_30995.1.T2240002</name>
</gene>
<dbReference type="Proteomes" id="UP000692954">
    <property type="component" value="Unassembled WGS sequence"/>
</dbReference>
<dbReference type="AlphaFoldDB" id="A0A8S1RLH8"/>
<evidence type="ECO:0000313" key="2">
    <source>
        <dbReference type="EMBL" id="CAD8129451.1"/>
    </source>
</evidence>
<evidence type="ECO:0000256" key="1">
    <source>
        <dbReference type="SAM" id="MobiDB-lite"/>
    </source>
</evidence>
<comment type="caution">
    <text evidence="2">The sequence shown here is derived from an EMBL/GenBank/DDBJ whole genome shotgun (WGS) entry which is preliminary data.</text>
</comment>
<dbReference type="EMBL" id="CAJJDN010000224">
    <property type="protein sequence ID" value="CAD8129451.1"/>
    <property type="molecule type" value="Genomic_DNA"/>
</dbReference>
<proteinExistence type="predicted"/>
<protein>
    <submittedName>
        <fullName evidence="2">Uncharacterized protein</fullName>
    </submittedName>
</protein>
<organism evidence="2 3">
    <name type="scientific">Paramecium sonneborni</name>
    <dbReference type="NCBI Taxonomy" id="65129"/>
    <lineage>
        <taxon>Eukaryota</taxon>
        <taxon>Sar</taxon>
        <taxon>Alveolata</taxon>
        <taxon>Ciliophora</taxon>
        <taxon>Intramacronucleata</taxon>
        <taxon>Oligohymenophorea</taxon>
        <taxon>Peniculida</taxon>
        <taxon>Parameciidae</taxon>
        <taxon>Paramecium</taxon>
    </lineage>
</organism>